<dbReference type="InterPro" id="IPR036624">
    <property type="entry name" value="Hcp1-lik_sf"/>
</dbReference>
<evidence type="ECO:0000256" key="5">
    <source>
        <dbReference type="SAM" id="SignalP"/>
    </source>
</evidence>
<dbReference type="Pfam" id="PF05638">
    <property type="entry name" value="T6SS_HCP"/>
    <property type="match status" value="1"/>
</dbReference>
<evidence type="ECO:0000256" key="4">
    <source>
        <dbReference type="ARBA" id="ARBA00022837"/>
    </source>
</evidence>
<dbReference type="InterPro" id="IPR013783">
    <property type="entry name" value="Ig-like_fold"/>
</dbReference>
<sequence>MRCHRASFVTALALPGTLIGLSLARASAAPAAWLDFAGTVPGESTDPRHTGWIDIDGFGVDTNRTISGGSATPPQVSEIVLTKSLDRASTPLFLAAVGGTAAYPLVTLDLNYGVNRPVARLEFANVLIRTQSFQAPEGADRAVETIALNFTKITYYYVLPDTTTAFTSYDMVKGKVTSGIEGTTNPDSDNDGMPDAWETTYGLNVGVNDAAGDADGDGLSNLDEYQLGTNPKAGTSFFKATLSAVPATPGSYQLTWNSVVGKAYVIEWSPNLTTAFTAVRTVTASSTTSTETLTNAGPIGFYRVRPQ</sequence>
<feature type="chain" id="PRO_5045688028" evidence="5">
    <location>
        <begin position="32"/>
        <end position="307"/>
    </location>
</feature>
<dbReference type="Proteomes" id="UP001371305">
    <property type="component" value="Unassembled WGS sequence"/>
</dbReference>
<keyword evidence="2" id="KW-0964">Secreted</keyword>
<organism evidence="6 7">
    <name type="scientific">Luteolibacter soli</name>
    <dbReference type="NCBI Taxonomy" id="3135280"/>
    <lineage>
        <taxon>Bacteria</taxon>
        <taxon>Pseudomonadati</taxon>
        <taxon>Verrucomicrobiota</taxon>
        <taxon>Verrucomicrobiia</taxon>
        <taxon>Verrucomicrobiales</taxon>
        <taxon>Verrucomicrobiaceae</taxon>
        <taxon>Luteolibacter</taxon>
    </lineage>
</organism>
<keyword evidence="7" id="KW-1185">Reference proteome</keyword>
<evidence type="ECO:0000313" key="6">
    <source>
        <dbReference type="EMBL" id="MEK7954175.1"/>
    </source>
</evidence>
<keyword evidence="4" id="KW-0106">Calcium</keyword>
<dbReference type="EMBL" id="JBBUKT010000016">
    <property type="protein sequence ID" value="MEK7954175.1"/>
    <property type="molecule type" value="Genomic_DNA"/>
</dbReference>
<evidence type="ECO:0000256" key="3">
    <source>
        <dbReference type="ARBA" id="ARBA00022729"/>
    </source>
</evidence>
<reference evidence="6 7" key="1">
    <citation type="submission" date="2024-04" db="EMBL/GenBank/DDBJ databases">
        <title>Luteolibacter sp. isolated from soil.</title>
        <authorList>
            <person name="An J."/>
        </authorList>
    </citation>
    <scope>NUCLEOTIDE SEQUENCE [LARGE SCALE GENOMIC DNA]</scope>
    <source>
        <strain evidence="6 7">Y139</strain>
    </source>
</reference>
<gene>
    <name evidence="6" type="ORF">WKV53_26900</name>
</gene>
<accession>A0ABU9B2E3</accession>
<evidence type="ECO:0000313" key="7">
    <source>
        <dbReference type="Proteomes" id="UP001371305"/>
    </source>
</evidence>
<keyword evidence="3 5" id="KW-0732">Signal</keyword>
<evidence type="ECO:0000256" key="2">
    <source>
        <dbReference type="ARBA" id="ARBA00022525"/>
    </source>
</evidence>
<dbReference type="SUPFAM" id="SSF141452">
    <property type="entry name" value="Hcp1-like"/>
    <property type="match status" value="1"/>
</dbReference>
<comment type="caution">
    <text evidence="6">The sequence shown here is derived from an EMBL/GenBank/DDBJ whole genome shotgun (WGS) entry which is preliminary data.</text>
</comment>
<dbReference type="Gene3D" id="2.30.110.20">
    <property type="entry name" value="Hcp1-like"/>
    <property type="match status" value="1"/>
</dbReference>
<dbReference type="InterPro" id="IPR008514">
    <property type="entry name" value="T6SS_Hcp"/>
</dbReference>
<feature type="signal peptide" evidence="5">
    <location>
        <begin position="1"/>
        <end position="31"/>
    </location>
</feature>
<dbReference type="Gene3D" id="2.60.40.10">
    <property type="entry name" value="Immunoglobulins"/>
    <property type="match status" value="1"/>
</dbReference>
<dbReference type="Pfam" id="PF18884">
    <property type="entry name" value="TSP3_bac"/>
    <property type="match status" value="2"/>
</dbReference>
<proteinExistence type="predicted"/>
<dbReference type="RefSeq" id="WP_341407943.1">
    <property type="nucleotide sequence ID" value="NZ_JBBUKT010000016.1"/>
</dbReference>
<name>A0ABU9B2E3_9BACT</name>
<dbReference type="InterPro" id="IPR059100">
    <property type="entry name" value="TSP3_bac"/>
</dbReference>
<comment type="subcellular location">
    <subcellularLocation>
        <location evidence="1">Secreted</location>
    </subcellularLocation>
</comment>
<evidence type="ECO:0000256" key="1">
    <source>
        <dbReference type="ARBA" id="ARBA00004613"/>
    </source>
</evidence>
<protein>
    <submittedName>
        <fullName evidence="6">Type VI secretion system tube protein Hcp</fullName>
    </submittedName>
</protein>